<dbReference type="Proteomes" id="UP001152747">
    <property type="component" value="Unassembled WGS sequence"/>
</dbReference>
<dbReference type="Gene3D" id="2.10.90.10">
    <property type="entry name" value="Cystine-knot cytokines"/>
    <property type="match status" value="1"/>
</dbReference>
<comment type="caution">
    <text evidence="2">The sequence shown here is derived from an EMBL/GenBank/DDBJ whole genome shotgun (WGS) entry which is preliminary data.</text>
</comment>
<keyword evidence="1" id="KW-0732">Signal</keyword>
<sequence length="124" mass="14270">MSNFWAVLLIFGILVLKWSHQKCRQDCGPVRFETRNYTLVDKNGRKCRGSIDLAICDGCCESSELGSHVFPYNVQMSTACFLVETSQKTVQFTDCDWLAEHGIRNVRIPHGEKCECREIPSRFY</sequence>
<evidence type="ECO:0000313" key="3">
    <source>
        <dbReference type="Proteomes" id="UP001152747"/>
    </source>
</evidence>
<dbReference type="InterPro" id="IPR029034">
    <property type="entry name" value="Cystine-knot_cytokine"/>
</dbReference>
<dbReference type="SUPFAM" id="SSF57501">
    <property type="entry name" value="Cystine-knot cytokines"/>
    <property type="match status" value="1"/>
</dbReference>
<evidence type="ECO:0000313" key="2">
    <source>
        <dbReference type="EMBL" id="CAI5450313.1"/>
    </source>
</evidence>
<dbReference type="EMBL" id="CANHGI010000005">
    <property type="protein sequence ID" value="CAI5450313.1"/>
    <property type="molecule type" value="Genomic_DNA"/>
</dbReference>
<protein>
    <submittedName>
        <fullName evidence="2">Uncharacterized protein</fullName>
    </submittedName>
</protein>
<keyword evidence="3" id="KW-1185">Reference proteome</keyword>
<gene>
    <name evidence="2" type="ORF">CAMP_LOCUS12950</name>
</gene>
<evidence type="ECO:0000256" key="1">
    <source>
        <dbReference type="SAM" id="SignalP"/>
    </source>
</evidence>
<accession>A0A9P1IVT7</accession>
<name>A0A9P1IVT7_9PELO</name>
<organism evidence="2 3">
    <name type="scientific">Caenorhabditis angaria</name>
    <dbReference type="NCBI Taxonomy" id="860376"/>
    <lineage>
        <taxon>Eukaryota</taxon>
        <taxon>Metazoa</taxon>
        <taxon>Ecdysozoa</taxon>
        <taxon>Nematoda</taxon>
        <taxon>Chromadorea</taxon>
        <taxon>Rhabditida</taxon>
        <taxon>Rhabditina</taxon>
        <taxon>Rhabditomorpha</taxon>
        <taxon>Rhabditoidea</taxon>
        <taxon>Rhabditidae</taxon>
        <taxon>Peloderinae</taxon>
        <taxon>Caenorhabditis</taxon>
    </lineage>
</organism>
<proteinExistence type="predicted"/>
<reference evidence="2" key="1">
    <citation type="submission" date="2022-11" db="EMBL/GenBank/DDBJ databases">
        <authorList>
            <person name="Kikuchi T."/>
        </authorList>
    </citation>
    <scope>NUCLEOTIDE SEQUENCE</scope>
    <source>
        <strain evidence="2">PS1010</strain>
    </source>
</reference>
<dbReference type="OrthoDB" id="10006958at2759"/>
<feature type="chain" id="PRO_5040275218" evidence="1">
    <location>
        <begin position="20"/>
        <end position="124"/>
    </location>
</feature>
<dbReference type="AlphaFoldDB" id="A0A9P1IVT7"/>
<feature type="signal peptide" evidence="1">
    <location>
        <begin position="1"/>
        <end position="19"/>
    </location>
</feature>